<evidence type="ECO:0000256" key="5">
    <source>
        <dbReference type="ARBA" id="ARBA00022801"/>
    </source>
</evidence>
<gene>
    <name evidence="9" type="ORF">DEA37_0014592</name>
</gene>
<keyword evidence="7" id="KW-0812">Transmembrane</keyword>
<evidence type="ECO:0000256" key="1">
    <source>
        <dbReference type="ARBA" id="ARBA00022679"/>
    </source>
</evidence>
<dbReference type="InterPro" id="IPR041373">
    <property type="entry name" value="RT_RNaseH"/>
</dbReference>
<keyword evidence="4" id="KW-0255">Endonuclease</keyword>
<evidence type="ECO:0000256" key="2">
    <source>
        <dbReference type="ARBA" id="ARBA00022695"/>
    </source>
</evidence>
<dbReference type="EMBL" id="QNGE01001957">
    <property type="protein sequence ID" value="KAA3676487.1"/>
    <property type="molecule type" value="Genomic_DNA"/>
</dbReference>
<dbReference type="GO" id="GO:0004519">
    <property type="term" value="F:endonuclease activity"/>
    <property type="evidence" value="ECO:0007669"/>
    <property type="project" value="UniProtKB-KW"/>
</dbReference>
<feature type="domain" description="Reverse transcriptase RNase H-like" evidence="8">
    <location>
        <begin position="40"/>
        <end position="111"/>
    </location>
</feature>
<evidence type="ECO:0000313" key="10">
    <source>
        <dbReference type="Proteomes" id="UP000324629"/>
    </source>
</evidence>
<organism evidence="9 10">
    <name type="scientific">Paragonimus westermani</name>
    <dbReference type="NCBI Taxonomy" id="34504"/>
    <lineage>
        <taxon>Eukaryota</taxon>
        <taxon>Metazoa</taxon>
        <taxon>Spiralia</taxon>
        <taxon>Lophotrochozoa</taxon>
        <taxon>Platyhelminthes</taxon>
        <taxon>Trematoda</taxon>
        <taxon>Digenea</taxon>
        <taxon>Plagiorchiida</taxon>
        <taxon>Troglotremata</taxon>
        <taxon>Troglotrematidae</taxon>
        <taxon>Paragonimus</taxon>
    </lineage>
</organism>
<sequence>MVSTYNFLRSTSMRKQFVLCSIIFKLLLFKNRFLPKNHSAVIADTSLTGIVAVLGGCGRYVTCIPRRLSKAKHGYSDIRRAALAMYLAVERLHKFLFGPSFIIATGHEAIRTTE</sequence>
<comment type="caution">
    <text evidence="9">The sequence shown here is derived from an EMBL/GenBank/DDBJ whole genome shotgun (WGS) entry which is preliminary data.</text>
</comment>
<protein>
    <recommendedName>
        <fullName evidence="8">Reverse transcriptase RNase H-like domain-containing protein</fullName>
    </recommendedName>
</protein>
<evidence type="ECO:0000259" key="8">
    <source>
        <dbReference type="Pfam" id="PF17917"/>
    </source>
</evidence>
<evidence type="ECO:0000256" key="6">
    <source>
        <dbReference type="ARBA" id="ARBA00022918"/>
    </source>
</evidence>
<keyword evidence="3" id="KW-0540">Nuclease</keyword>
<keyword evidence="6" id="KW-0695">RNA-directed DNA polymerase</keyword>
<accession>A0A5J4NLK8</accession>
<proteinExistence type="predicted"/>
<dbReference type="GO" id="GO:0016787">
    <property type="term" value="F:hydrolase activity"/>
    <property type="evidence" value="ECO:0007669"/>
    <property type="project" value="UniProtKB-KW"/>
</dbReference>
<feature type="transmembrane region" description="Helical" evidence="7">
    <location>
        <begin position="40"/>
        <end position="62"/>
    </location>
</feature>
<dbReference type="AlphaFoldDB" id="A0A5J4NLK8"/>
<keyword evidence="7" id="KW-0472">Membrane</keyword>
<reference evidence="9 10" key="1">
    <citation type="journal article" date="2019" name="Gigascience">
        <title>Whole-genome sequence of the oriental lung fluke Paragonimus westermani.</title>
        <authorList>
            <person name="Oey H."/>
            <person name="Zakrzewski M."/>
            <person name="Narain K."/>
            <person name="Devi K.R."/>
            <person name="Agatsuma T."/>
            <person name="Nawaratna S."/>
            <person name="Gobert G.N."/>
            <person name="Jones M.K."/>
            <person name="Ragan M.A."/>
            <person name="McManus D.P."/>
            <person name="Krause L."/>
        </authorList>
    </citation>
    <scope>NUCLEOTIDE SEQUENCE [LARGE SCALE GENOMIC DNA]</scope>
    <source>
        <strain evidence="9 10">IND2009</strain>
    </source>
</reference>
<keyword evidence="1" id="KW-0808">Transferase</keyword>
<keyword evidence="10" id="KW-1185">Reference proteome</keyword>
<keyword evidence="2" id="KW-0548">Nucleotidyltransferase</keyword>
<evidence type="ECO:0000256" key="4">
    <source>
        <dbReference type="ARBA" id="ARBA00022759"/>
    </source>
</evidence>
<evidence type="ECO:0000313" key="9">
    <source>
        <dbReference type="EMBL" id="KAA3676487.1"/>
    </source>
</evidence>
<dbReference type="Proteomes" id="UP000324629">
    <property type="component" value="Unassembled WGS sequence"/>
</dbReference>
<evidence type="ECO:0000256" key="7">
    <source>
        <dbReference type="SAM" id="Phobius"/>
    </source>
</evidence>
<keyword evidence="5" id="KW-0378">Hydrolase</keyword>
<dbReference type="InterPro" id="IPR043502">
    <property type="entry name" value="DNA/RNA_pol_sf"/>
</dbReference>
<dbReference type="SUPFAM" id="SSF56672">
    <property type="entry name" value="DNA/RNA polymerases"/>
    <property type="match status" value="1"/>
</dbReference>
<dbReference type="Pfam" id="PF17917">
    <property type="entry name" value="RT_RNaseH"/>
    <property type="match status" value="1"/>
</dbReference>
<name>A0A5J4NLK8_9TREM</name>
<evidence type="ECO:0000256" key="3">
    <source>
        <dbReference type="ARBA" id="ARBA00022722"/>
    </source>
</evidence>
<dbReference type="GO" id="GO:0003964">
    <property type="term" value="F:RNA-directed DNA polymerase activity"/>
    <property type="evidence" value="ECO:0007669"/>
    <property type="project" value="UniProtKB-KW"/>
</dbReference>
<keyword evidence="7" id="KW-1133">Transmembrane helix</keyword>